<evidence type="ECO:0000313" key="2">
    <source>
        <dbReference type="EMBL" id="KYQ48714.1"/>
    </source>
</evidence>
<organism evidence="2 3">
    <name type="scientific">Mycetomoellerius zeteki</name>
    <dbReference type="NCBI Taxonomy" id="64791"/>
    <lineage>
        <taxon>Eukaryota</taxon>
        <taxon>Metazoa</taxon>
        <taxon>Ecdysozoa</taxon>
        <taxon>Arthropoda</taxon>
        <taxon>Hexapoda</taxon>
        <taxon>Insecta</taxon>
        <taxon>Pterygota</taxon>
        <taxon>Neoptera</taxon>
        <taxon>Endopterygota</taxon>
        <taxon>Hymenoptera</taxon>
        <taxon>Apocrita</taxon>
        <taxon>Aculeata</taxon>
        <taxon>Formicoidea</taxon>
        <taxon>Formicidae</taxon>
        <taxon>Myrmicinae</taxon>
        <taxon>Mycetomoellerius</taxon>
    </lineage>
</organism>
<name>A0A151WLH8_9HYME</name>
<proteinExistence type="predicted"/>
<dbReference type="EMBL" id="KQ982959">
    <property type="protein sequence ID" value="KYQ48714.1"/>
    <property type="molecule type" value="Genomic_DNA"/>
</dbReference>
<feature type="compositionally biased region" description="Polar residues" evidence="1">
    <location>
        <begin position="1"/>
        <end position="10"/>
    </location>
</feature>
<protein>
    <submittedName>
        <fullName evidence="2">Uncharacterized protein</fullName>
    </submittedName>
</protein>
<evidence type="ECO:0000256" key="1">
    <source>
        <dbReference type="SAM" id="MobiDB-lite"/>
    </source>
</evidence>
<evidence type="ECO:0000313" key="3">
    <source>
        <dbReference type="Proteomes" id="UP000075809"/>
    </source>
</evidence>
<dbReference type="Proteomes" id="UP000075809">
    <property type="component" value="Unassembled WGS sequence"/>
</dbReference>
<dbReference type="AlphaFoldDB" id="A0A151WLH8"/>
<gene>
    <name evidence="2" type="ORF">ALC60_12220</name>
</gene>
<sequence>MARCRSSSMVGNARARNGCRRERRVGSGRSSRKEGGGIEEDYSDEVAKPEITNKTFTLKRAASRPGRTRLTVKVSELASRFILMATPMKVANTIVTRRLLHSNMHMKRKSEEDGGKFALRSNKWFVWE</sequence>
<feature type="region of interest" description="Disordered" evidence="1">
    <location>
        <begin position="1"/>
        <end position="41"/>
    </location>
</feature>
<keyword evidence="3" id="KW-1185">Reference proteome</keyword>
<reference evidence="2 3" key="1">
    <citation type="submission" date="2015-09" db="EMBL/GenBank/DDBJ databases">
        <title>Trachymyrmex zeteki WGS genome.</title>
        <authorList>
            <person name="Nygaard S."/>
            <person name="Hu H."/>
            <person name="Boomsma J."/>
            <person name="Zhang G."/>
        </authorList>
    </citation>
    <scope>NUCLEOTIDE SEQUENCE [LARGE SCALE GENOMIC DNA]</scope>
    <source>
        <strain evidence="2">Tzet28-1</strain>
        <tissue evidence="2">Whole body</tissue>
    </source>
</reference>
<accession>A0A151WLH8</accession>